<evidence type="ECO:0000256" key="1">
    <source>
        <dbReference type="SAM" id="Phobius"/>
    </source>
</evidence>
<dbReference type="SUPFAM" id="SSF55486">
    <property type="entry name" value="Metalloproteases ('zincins'), catalytic domain"/>
    <property type="match status" value="1"/>
</dbReference>
<dbReference type="AlphaFoldDB" id="A0A4R7P594"/>
<dbReference type="InterPro" id="IPR042252">
    <property type="entry name" value="MtfA_N"/>
</dbReference>
<dbReference type="OrthoDB" id="9786424at2"/>
<dbReference type="Pfam" id="PF06167">
    <property type="entry name" value="Peptidase_M90"/>
    <property type="match status" value="1"/>
</dbReference>
<dbReference type="GO" id="GO:0008237">
    <property type="term" value="F:metallopeptidase activity"/>
    <property type="evidence" value="ECO:0007669"/>
    <property type="project" value="InterPro"/>
</dbReference>
<sequence>MLGFVPEAWVALGVALFLIWRWSRRRRSTPDQGPERSPLVWKDLLDDRIELIARLTPEQRERFHARVERFLREKRFVGCAGLEVTDEMRALVAGMACLMILRPGATLFPELRQVLIYPGPFLVPVTEPDEFGLVSDEPEERVGESWQGDRVILSWPDVESALDGDEVNVVVHEFAHQLDDEGDAGEGAPLLADYSHWSQVMKTEFERLRRHRRPPVLDPYGAESPAEFFGVVTEAFFQRGPELAHHHPALYAVLRDYYGFETA</sequence>
<name>A0A4R7P594_9GAMM</name>
<accession>A0A4R7P594</accession>
<dbReference type="PANTHER" id="PTHR30164:SF2">
    <property type="entry name" value="PROTEIN MTFA"/>
    <property type="match status" value="1"/>
</dbReference>
<comment type="caution">
    <text evidence="2">The sequence shown here is derived from an EMBL/GenBank/DDBJ whole genome shotgun (WGS) entry which is preliminary data.</text>
</comment>
<dbReference type="GO" id="GO:0004177">
    <property type="term" value="F:aminopeptidase activity"/>
    <property type="evidence" value="ECO:0007669"/>
    <property type="project" value="TreeGrafter"/>
</dbReference>
<keyword evidence="1" id="KW-0812">Transmembrane</keyword>
<evidence type="ECO:0000313" key="2">
    <source>
        <dbReference type="EMBL" id="TDU28421.1"/>
    </source>
</evidence>
<dbReference type="Gene3D" id="3.40.390.10">
    <property type="entry name" value="Collagenase (Catalytic Domain)"/>
    <property type="match status" value="1"/>
</dbReference>
<evidence type="ECO:0008006" key="4">
    <source>
        <dbReference type="Google" id="ProtNLM"/>
    </source>
</evidence>
<dbReference type="Proteomes" id="UP000295341">
    <property type="component" value="Unassembled WGS sequence"/>
</dbReference>
<dbReference type="CDD" id="cd20169">
    <property type="entry name" value="Peptidase_M90_mtfA"/>
    <property type="match status" value="1"/>
</dbReference>
<keyword evidence="1" id="KW-1133">Transmembrane helix</keyword>
<evidence type="ECO:0000313" key="3">
    <source>
        <dbReference type="Proteomes" id="UP000295341"/>
    </source>
</evidence>
<gene>
    <name evidence="2" type="ORF">DFR24_2790</name>
</gene>
<dbReference type="GO" id="GO:0005829">
    <property type="term" value="C:cytosol"/>
    <property type="evidence" value="ECO:0007669"/>
    <property type="project" value="TreeGrafter"/>
</dbReference>
<dbReference type="Gene3D" id="1.10.472.150">
    <property type="entry name" value="Glucose-regulated metallo-peptidase M90, N-terminal domain"/>
    <property type="match status" value="1"/>
</dbReference>
<dbReference type="PANTHER" id="PTHR30164">
    <property type="entry name" value="MTFA PEPTIDASE"/>
    <property type="match status" value="1"/>
</dbReference>
<proteinExistence type="predicted"/>
<reference evidence="2 3" key="1">
    <citation type="submission" date="2019-03" db="EMBL/GenBank/DDBJ databases">
        <title>Genomic Encyclopedia of Type Strains, Phase IV (KMG-IV): sequencing the most valuable type-strain genomes for metagenomic binning, comparative biology and taxonomic classification.</title>
        <authorList>
            <person name="Goeker M."/>
        </authorList>
    </citation>
    <scope>NUCLEOTIDE SEQUENCE [LARGE SCALE GENOMIC DNA]</scope>
    <source>
        <strain evidence="2 3">DSM 26377</strain>
    </source>
</reference>
<keyword evidence="3" id="KW-1185">Reference proteome</keyword>
<dbReference type="InterPro" id="IPR010384">
    <property type="entry name" value="MtfA_fam"/>
</dbReference>
<keyword evidence="1" id="KW-0472">Membrane</keyword>
<protein>
    <recommendedName>
        <fullName evidence="4">Zinc-dependent peptidase</fullName>
    </recommendedName>
</protein>
<feature type="transmembrane region" description="Helical" evidence="1">
    <location>
        <begin position="6"/>
        <end position="23"/>
    </location>
</feature>
<organism evidence="2 3">
    <name type="scientific">Panacagrimonas perspica</name>
    <dbReference type="NCBI Taxonomy" id="381431"/>
    <lineage>
        <taxon>Bacteria</taxon>
        <taxon>Pseudomonadati</taxon>
        <taxon>Pseudomonadota</taxon>
        <taxon>Gammaproteobacteria</taxon>
        <taxon>Nevskiales</taxon>
        <taxon>Nevskiaceae</taxon>
        <taxon>Panacagrimonas</taxon>
    </lineage>
</organism>
<dbReference type="EMBL" id="SOBT01000009">
    <property type="protein sequence ID" value="TDU28421.1"/>
    <property type="molecule type" value="Genomic_DNA"/>
</dbReference>
<dbReference type="InterPro" id="IPR024079">
    <property type="entry name" value="MetalloPept_cat_dom_sf"/>
</dbReference>